<evidence type="ECO:0000313" key="1">
    <source>
        <dbReference type="EMBL" id="GAA3634870.1"/>
    </source>
</evidence>
<gene>
    <name evidence="1" type="ORF">GCM10022236_41830</name>
</gene>
<evidence type="ECO:0000313" key="2">
    <source>
        <dbReference type="Proteomes" id="UP001501490"/>
    </source>
</evidence>
<dbReference type="RefSeq" id="WP_344808236.1">
    <property type="nucleotide sequence ID" value="NZ_BAABAB010000036.1"/>
</dbReference>
<protein>
    <recommendedName>
        <fullName evidence="3">Dihydroneopterin aldolase</fullName>
    </recommendedName>
</protein>
<reference evidence="2" key="1">
    <citation type="journal article" date="2019" name="Int. J. Syst. Evol. Microbiol.">
        <title>The Global Catalogue of Microorganisms (GCM) 10K type strain sequencing project: providing services to taxonomists for standard genome sequencing and annotation.</title>
        <authorList>
            <consortium name="The Broad Institute Genomics Platform"/>
            <consortium name="The Broad Institute Genome Sequencing Center for Infectious Disease"/>
            <person name="Wu L."/>
            <person name="Ma J."/>
        </authorList>
    </citation>
    <scope>NUCLEOTIDE SEQUENCE [LARGE SCALE GENOMIC DNA]</scope>
    <source>
        <strain evidence="2">JCM 16929</strain>
    </source>
</reference>
<dbReference type="Proteomes" id="UP001501490">
    <property type="component" value="Unassembled WGS sequence"/>
</dbReference>
<evidence type="ECO:0008006" key="3">
    <source>
        <dbReference type="Google" id="ProtNLM"/>
    </source>
</evidence>
<name>A0ABP7ALK7_9ACTN</name>
<organism evidence="1 2">
    <name type="scientific">Microlunatus ginsengisoli</name>
    <dbReference type="NCBI Taxonomy" id="363863"/>
    <lineage>
        <taxon>Bacteria</taxon>
        <taxon>Bacillati</taxon>
        <taxon>Actinomycetota</taxon>
        <taxon>Actinomycetes</taxon>
        <taxon>Propionibacteriales</taxon>
        <taxon>Propionibacteriaceae</taxon>
        <taxon>Microlunatus</taxon>
    </lineage>
</organism>
<dbReference type="EMBL" id="BAABAB010000036">
    <property type="protein sequence ID" value="GAA3634870.1"/>
    <property type="molecule type" value="Genomic_DNA"/>
</dbReference>
<accession>A0ABP7ALK7</accession>
<keyword evidence="2" id="KW-1185">Reference proteome</keyword>
<sequence length="136" mass="14808">MAKIKNVELRVEFDAVHEDDITVTVDYDIEFSQLDKVAKVVYHETCVLVGVDTAGSGDIGNGGDDILATMVDRVTTAGLDTVIHRAASKVLKRRVLNEDPSPLQPRDELRAEVRMEDQAGQVAAATGRSAILADRF</sequence>
<proteinExistence type="predicted"/>
<comment type="caution">
    <text evidence="1">The sequence shown here is derived from an EMBL/GenBank/DDBJ whole genome shotgun (WGS) entry which is preliminary data.</text>
</comment>